<keyword evidence="3" id="KW-1185">Reference proteome</keyword>
<evidence type="ECO:0008006" key="4">
    <source>
        <dbReference type="Google" id="ProtNLM"/>
    </source>
</evidence>
<evidence type="ECO:0000256" key="1">
    <source>
        <dbReference type="SAM" id="MobiDB-lite"/>
    </source>
</evidence>
<dbReference type="EMBL" id="CAJJDM010000070">
    <property type="protein sequence ID" value="CAD8082434.1"/>
    <property type="molecule type" value="Genomic_DNA"/>
</dbReference>
<dbReference type="Proteomes" id="UP000688137">
    <property type="component" value="Unassembled WGS sequence"/>
</dbReference>
<feature type="compositionally biased region" description="Basic residues" evidence="1">
    <location>
        <begin position="102"/>
        <end position="113"/>
    </location>
</feature>
<organism evidence="2 3">
    <name type="scientific">Paramecium primaurelia</name>
    <dbReference type="NCBI Taxonomy" id="5886"/>
    <lineage>
        <taxon>Eukaryota</taxon>
        <taxon>Sar</taxon>
        <taxon>Alveolata</taxon>
        <taxon>Ciliophora</taxon>
        <taxon>Intramacronucleata</taxon>
        <taxon>Oligohymenophorea</taxon>
        <taxon>Peniculida</taxon>
        <taxon>Parameciidae</taxon>
        <taxon>Paramecium</taxon>
    </lineage>
</organism>
<evidence type="ECO:0000313" key="2">
    <source>
        <dbReference type="EMBL" id="CAD8082434.1"/>
    </source>
</evidence>
<reference evidence="2" key="1">
    <citation type="submission" date="2021-01" db="EMBL/GenBank/DDBJ databases">
        <authorList>
            <consortium name="Genoscope - CEA"/>
            <person name="William W."/>
        </authorList>
    </citation>
    <scope>NUCLEOTIDE SEQUENCE</scope>
</reference>
<comment type="caution">
    <text evidence="2">The sequence shown here is derived from an EMBL/GenBank/DDBJ whole genome shotgun (WGS) entry which is preliminary data.</text>
</comment>
<sequence>MSQGEFWPKQEEIIQGDQDGLQKRKNKKRVITNPSQQTGHWSESEHQTYIDFLNMHRSVMESQDQKKTSKIFKLMSETIGTRSPSQCRSHHQKFNPFVHQIKKRQKGAGRRKKENQNKDKMNKNDENAFLQSLQIQHQLFQQQPLEYQMFQFPYFPCVPVFDNQQKEDEKLNEQQQLYFQQCMLFQQQLPQQLDEKNICCFNFNFMPQQQLHLNFNYFQQQQQQQMFNNDFQALNSGDINNKENQFDEQ</sequence>
<proteinExistence type="predicted"/>
<accession>A0A8S1N5V8</accession>
<feature type="region of interest" description="Disordered" evidence="1">
    <location>
        <begin position="1"/>
        <end position="43"/>
    </location>
</feature>
<evidence type="ECO:0000313" key="3">
    <source>
        <dbReference type="Proteomes" id="UP000688137"/>
    </source>
</evidence>
<dbReference type="OMA" id="PLEYQMF"/>
<dbReference type="AlphaFoldDB" id="A0A8S1N5V8"/>
<gene>
    <name evidence="2" type="ORF">PPRIM_AZ9-3.1.T0670252</name>
</gene>
<name>A0A8S1N5V8_PARPR</name>
<protein>
    <recommendedName>
        <fullName evidence="4">Myb-like domain-containing protein</fullName>
    </recommendedName>
</protein>
<feature type="region of interest" description="Disordered" evidence="1">
    <location>
        <begin position="102"/>
        <end position="122"/>
    </location>
</feature>
<feature type="compositionally biased region" description="Polar residues" evidence="1">
    <location>
        <begin position="32"/>
        <end position="41"/>
    </location>
</feature>